<dbReference type="InterPro" id="IPR006311">
    <property type="entry name" value="TAT_signal"/>
</dbReference>
<dbReference type="GO" id="GO:0009851">
    <property type="term" value="P:auxin biosynthetic process"/>
    <property type="evidence" value="ECO:0007669"/>
    <property type="project" value="UniProtKB-KW"/>
</dbReference>
<proteinExistence type="inferred from homology"/>
<dbReference type="InterPro" id="IPR036188">
    <property type="entry name" value="FAD/NAD-bd_sf"/>
</dbReference>
<sequence length="533" mass="59470">MTTSPFLTRRDLLTMIGKTAGASAMYSAMMSMGFAKASTFTSELELSDAPDGDSVLILGAGLAGMTAAYEMRKAGYDVTILEYNQRPGGRCYTIHSGDTVTDLSGETQHCEFAPGNYINPGPWRIPYHHYGVLHYCKKFGVKLEPFIQLNYNAYVHSSKAFGGKPQRVREVLTDVHGYTSELLAKATNQQALDDVLTKEDTEALLAQLDDWGHLTDDYKYQKSMKASEYRGYDDWPAAGLMPKPSPSEPLDFKELLHSGLWGMLLDYFNTSYQHTMFEPAGGMEEIARGFAGEVGDLIEYGRKVVRIEQSDNEVTVHYIDPERPDDVMTRKADWCVCTIPLSVLSQIPVEVSPAMREAIAAVPYASSVKTGLEFKRRFWEQDESIFGGVSYTDLPIKAISYPMYDYFSDGPAVLLGAYTIDDATSFTMSSMTARERVALAVSYGKQIHPQYEEEFISGVSWSWHLSPWSLGCYGLWTEELREAHYDTLCEIDNRLVLAGEHCSYIPAWLEGAILSGMDACKRLHEKATATARA</sequence>
<organism evidence="8 9">
    <name type="scientific">Marinobacter adhaerens</name>
    <dbReference type="NCBI Taxonomy" id="1033846"/>
    <lineage>
        <taxon>Bacteria</taxon>
        <taxon>Pseudomonadati</taxon>
        <taxon>Pseudomonadota</taxon>
        <taxon>Gammaproteobacteria</taxon>
        <taxon>Pseudomonadales</taxon>
        <taxon>Marinobacteraceae</taxon>
        <taxon>Marinobacter</taxon>
    </lineage>
</organism>
<keyword evidence="9" id="KW-1185">Reference proteome</keyword>
<evidence type="ECO:0000256" key="6">
    <source>
        <dbReference type="ARBA" id="ARBA00047321"/>
    </source>
</evidence>
<evidence type="ECO:0000256" key="2">
    <source>
        <dbReference type="ARBA" id="ARBA00005833"/>
    </source>
</evidence>
<accession>A0A851I0A3</accession>
<protein>
    <recommendedName>
        <fullName evidence="4">Tryptophan 2-monooxygenase</fullName>
        <ecNumber evidence="3">1.13.12.3</ecNumber>
    </recommendedName>
</protein>
<dbReference type="GO" id="GO:0050361">
    <property type="term" value="F:tryptophan 2-monooxygenase activity"/>
    <property type="evidence" value="ECO:0007669"/>
    <property type="project" value="UniProtKB-EC"/>
</dbReference>
<dbReference type="PANTHER" id="PTHR10742:SF410">
    <property type="entry name" value="LYSINE-SPECIFIC HISTONE DEMETHYLASE 2"/>
    <property type="match status" value="1"/>
</dbReference>
<dbReference type="PROSITE" id="PS51318">
    <property type="entry name" value="TAT"/>
    <property type="match status" value="1"/>
</dbReference>
<comment type="pathway">
    <text evidence="1">Plant hormone metabolism; auxin biosynthesis.</text>
</comment>
<evidence type="ECO:0000313" key="8">
    <source>
        <dbReference type="EMBL" id="NWN91621.1"/>
    </source>
</evidence>
<keyword evidence="5" id="KW-0073">Auxin biosynthesis</keyword>
<evidence type="ECO:0000256" key="4">
    <source>
        <dbReference type="ARBA" id="ARBA00017871"/>
    </source>
</evidence>
<dbReference type="AlphaFoldDB" id="A0A851I0A3"/>
<evidence type="ECO:0000256" key="5">
    <source>
        <dbReference type="ARBA" id="ARBA00023070"/>
    </source>
</evidence>
<dbReference type="Gene3D" id="3.50.50.60">
    <property type="entry name" value="FAD/NAD(P)-binding domain"/>
    <property type="match status" value="1"/>
</dbReference>
<dbReference type="PANTHER" id="PTHR10742">
    <property type="entry name" value="FLAVIN MONOAMINE OXIDASE"/>
    <property type="match status" value="1"/>
</dbReference>
<gene>
    <name evidence="8" type="ORF">HLV39_08970</name>
</gene>
<dbReference type="SUPFAM" id="SSF54373">
    <property type="entry name" value="FAD-linked reductases, C-terminal domain"/>
    <property type="match status" value="1"/>
</dbReference>
<evidence type="ECO:0000256" key="3">
    <source>
        <dbReference type="ARBA" id="ARBA00012535"/>
    </source>
</evidence>
<dbReference type="Pfam" id="PF01593">
    <property type="entry name" value="Amino_oxidase"/>
    <property type="match status" value="1"/>
</dbReference>
<dbReference type="EMBL" id="JABEVQ010000004">
    <property type="protein sequence ID" value="NWN91621.1"/>
    <property type="molecule type" value="Genomic_DNA"/>
</dbReference>
<evidence type="ECO:0000313" key="9">
    <source>
        <dbReference type="Proteomes" id="UP000536442"/>
    </source>
</evidence>
<dbReference type="Gene3D" id="3.90.660.10">
    <property type="match status" value="1"/>
</dbReference>
<dbReference type="InterPro" id="IPR002937">
    <property type="entry name" value="Amino_oxidase"/>
</dbReference>
<evidence type="ECO:0000259" key="7">
    <source>
        <dbReference type="Pfam" id="PF01593"/>
    </source>
</evidence>
<feature type="domain" description="Amine oxidase" evidence="7">
    <location>
        <begin position="62"/>
        <end position="523"/>
    </location>
</feature>
<reference evidence="8 9" key="1">
    <citation type="submission" date="2020-03" db="EMBL/GenBank/DDBJ databases">
        <title>Metagenomic, metatranscriptomic, and metabolomic analyses revealed the key microbes and metabolic features during the fermentation of ganjang, Korean traditional soy sauce.</title>
        <authorList>
            <person name="Chun B.H."/>
            <person name="Jeon C.O."/>
        </authorList>
    </citation>
    <scope>NUCLEOTIDE SEQUENCE [LARGE SCALE GENOMIC DNA]</scope>
    <source>
        <strain evidence="8 9">KG14</strain>
    </source>
</reference>
<dbReference type="Gene3D" id="1.20.1440.240">
    <property type="match status" value="1"/>
</dbReference>
<dbReference type="SUPFAM" id="SSF51905">
    <property type="entry name" value="FAD/NAD(P)-binding domain"/>
    <property type="match status" value="1"/>
</dbReference>
<dbReference type="Proteomes" id="UP000536442">
    <property type="component" value="Unassembled WGS sequence"/>
</dbReference>
<evidence type="ECO:0000256" key="1">
    <source>
        <dbReference type="ARBA" id="ARBA00004814"/>
    </source>
</evidence>
<comment type="catalytic activity">
    <reaction evidence="6">
        <text>L-tryptophan + O2 = indole-3-acetamide + CO2 + H2O</text>
        <dbReference type="Rhea" id="RHEA:16165"/>
        <dbReference type="ChEBI" id="CHEBI:15377"/>
        <dbReference type="ChEBI" id="CHEBI:15379"/>
        <dbReference type="ChEBI" id="CHEBI:16031"/>
        <dbReference type="ChEBI" id="CHEBI:16526"/>
        <dbReference type="ChEBI" id="CHEBI:57912"/>
        <dbReference type="EC" id="1.13.12.3"/>
    </reaction>
</comment>
<comment type="similarity">
    <text evidence="2">Belongs to the tryptophan 2-monooxygenase family.</text>
</comment>
<comment type="caution">
    <text evidence="8">The sequence shown here is derived from an EMBL/GenBank/DDBJ whole genome shotgun (WGS) entry which is preliminary data.</text>
</comment>
<dbReference type="InterPro" id="IPR050281">
    <property type="entry name" value="Flavin_monoamine_oxidase"/>
</dbReference>
<name>A0A851I0A3_9GAMM</name>
<dbReference type="EC" id="1.13.12.3" evidence="3"/>